<proteinExistence type="predicted"/>
<dbReference type="EMBL" id="BMOU01000002">
    <property type="protein sequence ID" value="GGN90945.1"/>
    <property type="molecule type" value="Genomic_DNA"/>
</dbReference>
<dbReference type="SUPFAM" id="SSF52402">
    <property type="entry name" value="Adenine nucleotide alpha hydrolases-like"/>
    <property type="match status" value="1"/>
</dbReference>
<dbReference type="Gene3D" id="3.40.50.620">
    <property type="entry name" value="HUPs"/>
    <property type="match status" value="1"/>
</dbReference>
<name>A0A830GL09_9EURY</name>
<dbReference type="InterPro" id="IPR006016">
    <property type="entry name" value="UspA"/>
</dbReference>
<dbReference type="RefSeq" id="WP_188995786.1">
    <property type="nucleotide sequence ID" value="NZ_BMOU01000002.1"/>
</dbReference>
<accession>A0A830GL09</accession>
<dbReference type="CDD" id="cd00293">
    <property type="entry name" value="USP-like"/>
    <property type="match status" value="1"/>
</dbReference>
<organism evidence="2 3">
    <name type="scientific">Haloarcula pellucida</name>
    <dbReference type="NCBI Taxonomy" id="1427151"/>
    <lineage>
        <taxon>Archaea</taxon>
        <taxon>Methanobacteriati</taxon>
        <taxon>Methanobacteriota</taxon>
        <taxon>Stenosarchaea group</taxon>
        <taxon>Halobacteria</taxon>
        <taxon>Halobacteriales</taxon>
        <taxon>Haloarculaceae</taxon>
        <taxon>Haloarcula</taxon>
    </lineage>
</organism>
<gene>
    <name evidence="2" type="ORF">GCM10009030_13440</name>
</gene>
<sequence>MTLVVPFDGSELAEAALVRATEFGNVFDEDVLAVSVIPAGKADYAREHGWIEQDEAFDMASVVATLHEQVTELCPSADFRHKVVDRYAPSGTIAKQLRRVAREEDASMVFIGSENAGHLVTGVSSVGGTVAADESYDVVIVRHRSPAKIAKLKNASPYKKSKSDFYIPE</sequence>
<reference evidence="2" key="2">
    <citation type="submission" date="2020-09" db="EMBL/GenBank/DDBJ databases">
        <authorList>
            <person name="Sun Q."/>
            <person name="Ohkuma M."/>
        </authorList>
    </citation>
    <scope>NUCLEOTIDE SEQUENCE</scope>
    <source>
        <strain evidence="2">JCM 17820</strain>
    </source>
</reference>
<protein>
    <recommendedName>
        <fullName evidence="1">UspA domain-containing protein</fullName>
    </recommendedName>
</protein>
<dbReference type="AlphaFoldDB" id="A0A830GL09"/>
<evidence type="ECO:0000313" key="2">
    <source>
        <dbReference type="EMBL" id="GGN90945.1"/>
    </source>
</evidence>
<feature type="domain" description="UspA" evidence="1">
    <location>
        <begin position="2"/>
        <end position="142"/>
    </location>
</feature>
<keyword evidence="3" id="KW-1185">Reference proteome</keyword>
<comment type="caution">
    <text evidence="2">The sequence shown here is derived from an EMBL/GenBank/DDBJ whole genome shotgun (WGS) entry which is preliminary data.</text>
</comment>
<dbReference type="Pfam" id="PF00582">
    <property type="entry name" value="Usp"/>
    <property type="match status" value="1"/>
</dbReference>
<evidence type="ECO:0000259" key="1">
    <source>
        <dbReference type="Pfam" id="PF00582"/>
    </source>
</evidence>
<evidence type="ECO:0000313" key="3">
    <source>
        <dbReference type="Proteomes" id="UP000605784"/>
    </source>
</evidence>
<dbReference type="Proteomes" id="UP000605784">
    <property type="component" value="Unassembled WGS sequence"/>
</dbReference>
<reference evidence="2" key="1">
    <citation type="journal article" date="2014" name="Int. J. Syst. Evol. Microbiol.">
        <title>Complete genome sequence of Corynebacterium casei LMG S-19264T (=DSM 44701T), isolated from a smear-ripened cheese.</title>
        <authorList>
            <consortium name="US DOE Joint Genome Institute (JGI-PGF)"/>
            <person name="Walter F."/>
            <person name="Albersmeier A."/>
            <person name="Kalinowski J."/>
            <person name="Ruckert C."/>
        </authorList>
    </citation>
    <scope>NUCLEOTIDE SEQUENCE</scope>
    <source>
        <strain evidence="2">JCM 17820</strain>
    </source>
</reference>
<dbReference type="InterPro" id="IPR014729">
    <property type="entry name" value="Rossmann-like_a/b/a_fold"/>
</dbReference>